<dbReference type="Proteomes" id="UP000317648">
    <property type="component" value="Chromosome"/>
</dbReference>
<accession>A0A518DQH6</accession>
<reference evidence="1 2" key="1">
    <citation type="submission" date="2019-02" db="EMBL/GenBank/DDBJ databases">
        <title>Deep-cultivation of Planctomycetes and their phenomic and genomic characterization uncovers novel biology.</title>
        <authorList>
            <person name="Wiegand S."/>
            <person name="Jogler M."/>
            <person name="Boedeker C."/>
            <person name="Pinto D."/>
            <person name="Vollmers J."/>
            <person name="Rivas-Marin E."/>
            <person name="Kohn T."/>
            <person name="Peeters S.H."/>
            <person name="Heuer A."/>
            <person name="Rast P."/>
            <person name="Oberbeckmann S."/>
            <person name="Bunk B."/>
            <person name="Jeske O."/>
            <person name="Meyerdierks A."/>
            <person name="Storesund J.E."/>
            <person name="Kallscheuer N."/>
            <person name="Luecker S."/>
            <person name="Lage O.M."/>
            <person name="Pohl T."/>
            <person name="Merkel B.J."/>
            <person name="Hornburger P."/>
            <person name="Mueller R.-W."/>
            <person name="Bruemmer F."/>
            <person name="Labrenz M."/>
            <person name="Spormann A.M."/>
            <person name="Op den Camp H."/>
            <person name="Overmann J."/>
            <person name="Amann R."/>
            <person name="Jetten M.S.M."/>
            <person name="Mascher T."/>
            <person name="Medema M.H."/>
            <person name="Devos D.P."/>
            <person name="Kaster A.-K."/>
            <person name="Ovreas L."/>
            <person name="Rohde M."/>
            <person name="Galperin M.Y."/>
            <person name="Jogler C."/>
        </authorList>
    </citation>
    <scope>NUCLEOTIDE SEQUENCE [LARGE SCALE GENOMIC DNA]</scope>
    <source>
        <strain evidence="1 2">Pla85_3_4</strain>
    </source>
</reference>
<dbReference type="InterPro" id="IPR011006">
    <property type="entry name" value="CheY-like_superfamily"/>
</dbReference>
<evidence type="ECO:0008006" key="3">
    <source>
        <dbReference type="Google" id="ProtNLM"/>
    </source>
</evidence>
<dbReference type="SUPFAM" id="SSF52172">
    <property type="entry name" value="CheY-like"/>
    <property type="match status" value="1"/>
</dbReference>
<gene>
    <name evidence="1" type="ORF">Pla8534_18580</name>
</gene>
<dbReference type="EMBL" id="CP036433">
    <property type="protein sequence ID" value="QDU94072.1"/>
    <property type="molecule type" value="Genomic_DNA"/>
</dbReference>
<keyword evidence="2" id="KW-1185">Reference proteome</keyword>
<dbReference type="AlphaFoldDB" id="A0A518DQH6"/>
<protein>
    <recommendedName>
        <fullName evidence="3">Response regulatory domain-containing protein</fullName>
    </recommendedName>
</protein>
<dbReference type="KEGG" id="lcre:Pla8534_18580"/>
<evidence type="ECO:0000313" key="1">
    <source>
        <dbReference type="EMBL" id="QDU94072.1"/>
    </source>
</evidence>
<proteinExistence type="predicted"/>
<sequence length="58" mass="6251">MKSLRVLIVDDNRDGADSLGLLVEELGHNTHVTYGGRQAHCSSARWSANTNRKGNASA</sequence>
<organism evidence="1 2">
    <name type="scientific">Lignipirellula cremea</name>
    <dbReference type="NCBI Taxonomy" id="2528010"/>
    <lineage>
        <taxon>Bacteria</taxon>
        <taxon>Pseudomonadati</taxon>
        <taxon>Planctomycetota</taxon>
        <taxon>Planctomycetia</taxon>
        <taxon>Pirellulales</taxon>
        <taxon>Pirellulaceae</taxon>
        <taxon>Lignipirellula</taxon>
    </lineage>
</organism>
<evidence type="ECO:0000313" key="2">
    <source>
        <dbReference type="Proteomes" id="UP000317648"/>
    </source>
</evidence>
<name>A0A518DQH6_9BACT</name>